<comment type="similarity">
    <text evidence="1">Belongs to the DinB family.</text>
</comment>
<dbReference type="EMBL" id="JAGGLB010000002">
    <property type="protein sequence ID" value="MBP1989026.1"/>
    <property type="molecule type" value="Genomic_DNA"/>
</dbReference>
<dbReference type="InterPro" id="IPR007837">
    <property type="entry name" value="DinB"/>
</dbReference>
<name>A0ABS4IPS2_9BACL</name>
<dbReference type="Proteomes" id="UP001519287">
    <property type="component" value="Unassembled WGS sequence"/>
</dbReference>
<comment type="caution">
    <text evidence="3">The sequence shown here is derived from an EMBL/GenBank/DDBJ whole genome shotgun (WGS) entry which is preliminary data.</text>
</comment>
<gene>
    <name evidence="3" type="ORF">J2Z66_000621</name>
</gene>
<proteinExistence type="inferred from homology"/>
<dbReference type="InterPro" id="IPR034660">
    <property type="entry name" value="DinB/YfiT-like"/>
</dbReference>
<dbReference type="Pfam" id="PF05163">
    <property type="entry name" value="DinB"/>
    <property type="match status" value="1"/>
</dbReference>
<dbReference type="PANTHER" id="PTHR37302">
    <property type="entry name" value="SLR1116 PROTEIN"/>
    <property type="match status" value="1"/>
</dbReference>
<dbReference type="PANTHER" id="PTHR37302:SF3">
    <property type="entry name" value="DAMAGE-INDUCIBLE PROTEIN DINB"/>
    <property type="match status" value="1"/>
</dbReference>
<evidence type="ECO:0000313" key="3">
    <source>
        <dbReference type="EMBL" id="MBP1989026.1"/>
    </source>
</evidence>
<keyword evidence="4" id="KW-1185">Reference proteome</keyword>
<keyword evidence="2" id="KW-0479">Metal-binding</keyword>
<evidence type="ECO:0000313" key="4">
    <source>
        <dbReference type="Proteomes" id="UP001519287"/>
    </source>
</evidence>
<evidence type="ECO:0000256" key="2">
    <source>
        <dbReference type="ARBA" id="ARBA00022723"/>
    </source>
</evidence>
<sequence>MLQLFQYNWQVRNEWFDWCNSLSVEHLLQNRKGGVGSFLQTLFHIVDVESSYIREMKGEPDLAPNYHDYMSLEQVRKLSDLYHEEVAEFIGNWSSEMDQEIVTISWLNDSKLSCGEILRHILTHEIHHIGQLSIWAKELDKPVVSASYIGRGLH</sequence>
<organism evidence="3 4">
    <name type="scientific">Paenibacillus eucommiae</name>
    <dbReference type="NCBI Taxonomy" id="1355755"/>
    <lineage>
        <taxon>Bacteria</taxon>
        <taxon>Bacillati</taxon>
        <taxon>Bacillota</taxon>
        <taxon>Bacilli</taxon>
        <taxon>Bacillales</taxon>
        <taxon>Paenibacillaceae</taxon>
        <taxon>Paenibacillus</taxon>
    </lineage>
</organism>
<evidence type="ECO:0000256" key="1">
    <source>
        <dbReference type="ARBA" id="ARBA00008635"/>
    </source>
</evidence>
<protein>
    <submittedName>
        <fullName evidence="3">Damage-inducible protein DinB</fullName>
    </submittedName>
</protein>
<dbReference type="RefSeq" id="WP_209969816.1">
    <property type="nucleotide sequence ID" value="NZ_JAGGLB010000002.1"/>
</dbReference>
<reference evidence="3 4" key="1">
    <citation type="submission" date="2021-03" db="EMBL/GenBank/DDBJ databases">
        <title>Genomic Encyclopedia of Type Strains, Phase IV (KMG-IV): sequencing the most valuable type-strain genomes for metagenomic binning, comparative biology and taxonomic classification.</title>
        <authorList>
            <person name="Goeker M."/>
        </authorList>
    </citation>
    <scope>NUCLEOTIDE SEQUENCE [LARGE SCALE GENOMIC DNA]</scope>
    <source>
        <strain evidence="3 4">DSM 26048</strain>
    </source>
</reference>
<accession>A0ABS4IPS2</accession>
<dbReference type="Gene3D" id="1.20.120.450">
    <property type="entry name" value="dinb family like domain"/>
    <property type="match status" value="1"/>
</dbReference>
<dbReference type="SUPFAM" id="SSF109854">
    <property type="entry name" value="DinB/YfiT-like putative metalloenzymes"/>
    <property type="match status" value="1"/>
</dbReference>